<protein>
    <submittedName>
        <fullName evidence="1">Uncharacterized protein</fullName>
    </submittedName>
</protein>
<evidence type="ECO:0000313" key="1">
    <source>
        <dbReference type="EMBL" id="CDW24778.1"/>
    </source>
</evidence>
<dbReference type="AlphaFoldDB" id="A0A0K2TFI1"/>
<name>A0A0K2TFI1_LEPSM</name>
<feature type="non-terminal residue" evidence="1">
    <location>
        <position position="1"/>
    </location>
</feature>
<accession>A0A0K2TFI1</accession>
<dbReference type="EMBL" id="HACA01007417">
    <property type="protein sequence ID" value="CDW24778.1"/>
    <property type="molecule type" value="Transcribed_RNA"/>
</dbReference>
<proteinExistence type="predicted"/>
<reference evidence="1" key="1">
    <citation type="submission" date="2014-05" db="EMBL/GenBank/DDBJ databases">
        <authorList>
            <person name="Chronopoulou M."/>
        </authorList>
    </citation>
    <scope>NUCLEOTIDE SEQUENCE</scope>
    <source>
        <tissue evidence="1">Whole organism</tissue>
    </source>
</reference>
<sequence length="61" mass="7224">HAPKDPIVSLHSFPHDECLTSALIERFLWKLVKSRHLLRIYEFALFLFKTIFLLQKVEISS</sequence>
<organism evidence="1">
    <name type="scientific">Lepeophtheirus salmonis</name>
    <name type="common">Salmon louse</name>
    <name type="synonym">Caligus salmonis</name>
    <dbReference type="NCBI Taxonomy" id="72036"/>
    <lineage>
        <taxon>Eukaryota</taxon>
        <taxon>Metazoa</taxon>
        <taxon>Ecdysozoa</taxon>
        <taxon>Arthropoda</taxon>
        <taxon>Crustacea</taxon>
        <taxon>Multicrustacea</taxon>
        <taxon>Hexanauplia</taxon>
        <taxon>Copepoda</taxon>
        <taxon>Siphonostomatoida</taxon>
        <taxon>Caligidae</taxon>
        <taxon>Lepeophtheirus</taxon>
    </lineage>
</organism>